<feature type="transmembrane region" description="Helical" evidence="1">
    <location>
        <begin position="12"/>
        <end position="34"/>
    </location>
</feature>
<keyword evidence="1" id="KW-0472">Membrane</keyword>
<keyword evidence="1" id="KW-1133">Transmembrane helix</keyword>
<evidence type="ECO:0000313" key="3">
    <source>
        <dbReference type="Proteomes" id="UP000240693"/>
    </source>
</evidence>
<keyword evidence="3" id="KW-1185">Reference proteome</keyword>
<sequence length="43" mass="5354">MIKKLLWSTISWFYVYYQSKYKLFIICLVMNGFFRNNSKKTHL</sequence>
<evidence type="ECO:0000256" key="1">
    <source>
        <dbReference type="SAM" id="Phobius"/>
    </source>
</evidence>
<keyword evidence="1" id="KW-0812">Transmembrane</keyword>
<reference evidence="2 3" key="2">
    <citation type="journal article" date="2020" name="PLoS ONE">
        <title>Diversity of bacteriophages encoding Panton-Valentine leukocidin in temporally and geographically related Staphylococcus aureus.</title>
        <authorList>
            <person name="Coombs G.W."/>
            <person name="Baines S.L."/>
            <person name="Howden B.P."/>
            <person name="Swenson K.M."/>
            <person name="O'Brien F.G."/>
        </authorList>
    </citation>
    <scope>NUCLEOTIDE SEQUENCE [LARGE SCALE GENOMIC DNA]</scope>
</reference>
<name>A0A2I6PEF4_9CAUD</name>
<organism evidence="2 3">
    <name type="scientific">Staphylococcus phage phiSa2wa_st78</name>
    <dbReference type="NCBI Taxonomy" id="2060954"/>
    <lineage>
        <taxon>Viruses</taxon>
        <taxon>Duplodnaviria</taxon>
        <taxon>Heunggongvirae</taxon>
        <taxon>Uroviricota</taxon>
        <taxon>Caudoviricetes</taxon>
        <taxon>Triavirus</taxon>
        <taxon>Triavirus st78</taxon>
    </lineage>
</organism>
<dbReference type="Proteomes" id="UP000240693">
    <property type="component" value="Segment"/>
</dbReference>
<reference evidence="3" key="1">
    <citation type="submission" date="2017-10" db="EMBL/GenBank/DDBJ databases">
        <title>Characterization of PVL bacteriophage from community-associated Staphylococcus aureus in Western Australia.</title>
        <authorList>
            <person name="O'Brien F.G."/>
            <person name="Baines S.L."/>
            <person name="Howden B.P."/>
            <person name="Coombs G.W."/>
        </authorList>
    </citation>
    <scope>NUCLEOTIDE SEQUENCE [LARGE SCALE GENOMIC DNA]</scope>
</reference>
<dbReference type="GeneID" id="65072805"/>
<evidence type="ECO:0000313" key="2">
    <source>
        <dbReference type="EMBL" id="AUM58086.1"/>
    </source>
</evidence>
<protein>
    <submittedName>
        <fullName evidence="2">Uncharacterized protein</fullName>
    </submittedName>
</protein>
<proteinExistence type="predicted"/>
<dbReference type="EMBL" id="MG029514">
    <property type="protein sequence ID" value="AUM58086.1"/>
    <property type="molecule type" value="Genomic_DNA"/>
</dbReference>
<dbReference type="KEGG" id="vg:65072805"/>
<dbReference type="RefSeq" id="YP_010083833.1">
    <property type="nucleotide sequence ID" value="NC_055048.1"/>
</dbReference>
<accession>A0A2I6PEF4</accession>